<feature type="region of interest" description="Disordered" evidence="1">
    <location>
        <begin position="1"/>
        <end position="25"/>
    </location>
</feature>
<proteinExistence type="predicted"/>
<organism evidence="2 3">
    <name type="scientific">Conexibacter arvalis</name>
    <dbReference type="NCBI Taxonomy" id="912552"/>
    <lineage>
        <taxon>Bacteria</taxon>
        <taxon>Bacillati</taxon>
        <taxon>Actinomycetota</taxon>
        <taxon>Thermoleophilia</taxon>
        <taxon>Solirubrobacterales</taxon>
        <taxon>Conexibacteraceae</taxon>
        <taxon>Conexibacter</taxon>
    </lineage>
</organism>
<name>A0A840IB36_9ACTN</name>
<sequence length="150" mass="15351">MRASTRRPSICSGVQEPSQVAARQPAHDDVQLAVALAGVVDRHDVRMVEGSGGPRLLLEALAEAGIAGQLGREQLERDAAAERLLLGEIDDAHAAATDCPDDPAAGDDGAAGRVLAHASGHANRGERAVAPDRSGPSAPVDGAPVARHHC</sequence>
<keyword evidence="3" id="KW-1185">Reference proteome</keyword>
<feature type="region of interest" description="Disordered" evidence="1">
    <location>
        <begin position="95"/>
        <end position="150"/>
    </location>
</feature>
<dbReference type="AlphaFoldDB" id="A0A840IB36"/>
<accession>A0A840IB36</accession>
<protein>
    <submittedName>
        <fullName evidence="2">Uncharacterized protein</fullName>
    </submittedName>
</protein>
<dbReference type="EMBL" id="JACHNU010000001">
    <property type="protein sequence ID" value="MBB4662046.1"/>
    <property type="molecule type" value="Genomic_DNA"/>
</dbReference>
<comment type="caution">
    <text evidence="2">The sequence shown here is derived from an EMBL/GenBank/DDBJ whole genome shotgun (WGS) entry which is preliminary data.</text>
</comment>
<dbReference type="Proteomes" id="UP000585272">
    <property type="component" value="Unassembled WGS sequence"/>
</dbReference>
<evidence type="ECO:0000256" key="1">
    <source>
        <dbReference type="SAM" id="MobiDB-lite"/>
    </source>
</evidence>
<reference evidence="2 3" key="1">
    <citation type="submission" date="2020-08" db="EMBL/GenBank/DDBJ databases">
        <title>Genomic Encyclopedia of Archaeal and Bacterial Type Strains, Phase II (KMG-II): from individual species to whole genera.</title>
        <authorList>
            <person name="Goeker M."/>
        </authorList>
    </citation>
    <scope>NUCLEOTIDE SEQUENCE [LARGE SCALE GENOMIC DNA]</scope>
    <source>
        <strain evidence="2 3">DSM 23288</strain>
    </source>
</reference>
<evidence type="ECO:0000313" key="3">
    <source>
        <dbReference type="Proteomes" id="UP000585272"/>
    </source>
</evidence>
<gene>
    <name evidence="2" type="ORF">BDZ31_001619</name>
</gene>
<evidence type="ECO:0000313" key="2">
    <source>
        <dbReference type="EMBL" id="MBB4662046.1"/>
    </source>
</evidence>